<keyword evidence="1" id="KW-1133">Transmembrane helix</keyword>
<dbReference type="EMBL" id="LNIX01000011">
    <property type="protein sequence ID" value="OXA48774.1"/>
    <property type="molecule type" value="Genomic_DNA"/>
</dbReference>
<accession>A0A226DVD2</accession>
<reference evidence="2 3" key="1">
    <citation type="submission" date="2015-12" db="EMBL/GenBank/DDBJ databases">
        <title>The genome of Folsomia candida.</title>
        <authorList>
            <person name="Faddeeva A."/>
            <person name="Derks M.F."/>
            <person name="Anvar Y."/>
            <person name="Smit S."/>
            <person name="Van Straalen N."/>
            <person name="Roelofs D."/>
        </authorList>
    </citation>
    <scope>NUCLEOTIDE SEQUENCE [LARGE SCALE GENOMIC DNA]</scope>
    <source>
        <strain evidence="2 3">VU population</strain>
        <tissue evidence="2">Whole body</tissue>
    </source>
</reference>
<sequence length="154" mass="17649">MRVGARSTGTDHIVFPIPSSRLFVPIFLHIVRTSGLVNPILQNYQVLMPDKAAEYLKPFENCTTMIFTAKNFAWSSLNRPTTGPIALLEYKGFSQWGIDNRIVRKFALQRRRNHVKHCWATFGILPVDIFLTIVLSFMYLALWMPIGLFNISFG</sequence>
<name>A0A226DVD2_FOLCA</name>
<keyword evidence="3" id="KW-1185">Reference proteome</keyword>
<dbReference type="AlphaFoldDB" id="A0A226DVD2"/>
<evidence type="ECO:0000313" key="2">
    <source>
        <dbReference type="EMBL" id="OXA48774.1"/>
    </source>
</evidence>
<evidence type="ECO:0000256" key="1">
    <source>
        <dbReference type="SAM" id="Phobius"/>
    </source>
</evidence>
<evidence type="ECO:0000313" key="3">
    <source>
        <dbReference type="Proteomes" id="UP000198287"/>
    </source>
</evidence>
<dbReference type="Proteomes" id="UP000198287">
    <property type="component" value="Unassembled WGS sequence"/>
</dbReference>
<feature type="transmembrane region" description="Helical" evidence="1">
    <location>
        <begin position="119"/>
        <end position="144"/>
    </location>
</feature>
<proteinExistence type="predicted"/>
<keyword evidence="1" id="KW-0472">Membrane</keyword>
<keyword evidence="1" id="KW-0812">Transmembrane</keyword>
<organism evidence="2 3">
    <name type="scientific">Folsomia candida</name>
    <name type="common">Springtail</name>
    <dbReference type="NCBI Taxonomy" id="158441"/>
    <lineage>
        <taxon>Eukaryota</taxon>
        <taxon>Metazoa</taxon>
        <taxon>Ecdysozoa</taxon>
        <taxon>Arthropoda</taxon>
        <taxon>Hexapoda</taxon>
        <taxon>Collembola</taxon>
        <taxon>Entomobryomorpha</taxon>
        <taxon>Isotomoidea</taxon>
        <taxon>Isotomidae</taxon>
        <taxon>Proisotominae</taxon>
        <taxon>Folsomia</taxon>
    </lineage>
</organism>
<protein>
    <submittedName>
        <fullName evidence="2">Uncharacterized protein</fullName>
    </submittedName>
</protein>
<comment type="caution">
    <text evidence="2">The sequence shown here is derived from an EMBL/GenBank/DDBJ whole genome shotgun (WGS) entry which is preliminary data.</text>
</comment>
<gene>
    <name evidence="2" type="ORF">Fcan01_16184</name>
</gene>